<feature type="compositionally biased region" description="Low complexity" evidence="6">
    <location>
        <begin position="100"/>
        <end position="109"/>
    </location>
</feature>
<dbReference type="GO" id="GO:0046983">
    <property type="term" value="F:protein dimerization activity"/>
    <property type="evidence" value="ECO:0007669"/>
    <property type="project" value="InterPro"/>
</dbReference>
<dbReference type="InterPro" id="IPR011598">
    <property type="entry name" value="bHLH_dom"/>
</dbReference>
<accession>A0A922F946</accession>
<organism evidence="8 9">
    <name type="scientific">Carya illinoinensis</name>
    <name type="common">Pecan</name>
    <dbReference type="NCBI Taxonomy" id="32201"/>
    <lineage>
        <taxon>Eukaryota</taxon>
        <taxon>Viridiplantae</taxon>
        <taxon>Streptophyta</taxon>
        <taxon>Embryophyta</taxon>
        <taxon>Tracheophyta</taxon>
        <taxon>Spermatophyta</taxon>
        <taxon>Magnoliopsida</taxon>
        <taxon>eudicotyledons</taxon>
        <taxon>Gunneridae</taxon>
        <taxon>Pentapetalae</taxon>
        <taxon>rosids</taxon>
        <taxon>fabids</taxon>
        <taxon>Fagales</taxon>
        <taxon>Juglandaceae</taxon>
        <taxon>Carya</taxon>
    </lineage>
</organism>
<comment type="subcellular location">
    <subcellularLocation>
        <location evidence="1">Nucleus</location>
    </subcellularLocation>
</comment>
<feature type="domain" description="BHLH" evidence="7">
    <location>
        <begin position="263"/>
        <end position="312"/>
    </location>
</feature>
<evidence type="ECO:0000259" key="7">
    <source>
        <dbReference type="PROSITE" id="PS50888"/>
    </source>
</evidence>
<feature type="region of interest" description="Disordered" evidence="6">
    <location>
        <begin position="86"/>
        <end position="109"/>
    </location>
</feature>
<evidence type="ECO:0000313" key="9">
    <source>
        <dbReference type="Proteomes" id="UP000811246"/>
    </source>
</evidence>
<dbReference type="GO" id="GO:0003677">
    <property type="term" value="F:DNA binding"/>
    <property type="evidence" value="ECO:0007669"/>
    <property type="project" value="UniProtKB-KW"/>
</dbReference>
<dbReference type="EMBL" id="CM031828">
    <property type="protein sequence ID" value="KAG6718384.1"/>
    <property type="molecule type" value="Genomic_DNA"/>
</dbReference>
<dbReference type="PANTHER" id="PTHR46665">
    <property type="entry name" value="TRANSCRIPTION FACTOR BHLH041-RELATED-RELATED"/>
    <property type="match status" value="1"/>
</dbReference>
<protein>
    <recommendedName>
        <fullName evidence="7">BHLH domain-containing protein</fullName>
    </recommendedName>
</protein>
<gene>
    <name evidence="8" type="ORF">I3842_04G147000</name>
</gene>
<dbReference type="CDD" id="cd11393">
    <property type="entry name" value="bHLH_AtbHLH_like"/>
    <property type="match status" value="1"/>
</dbReference>
<keyword evidence="3" id="KW-0238">DNA-binding</keyword>
<dbReference type="SMART" id="SM00353">
    <property type="entry name" value="HLH"/>
    <property type="match status" value="1"/>
</dbReference>
<keyword evidence="4" id="KW-0804">Transcription</keyword>
<dbReference type="Pfam" id="PF23133">
    <property type="entry name" value="DUF7050"/>
    <property type="match status" value="1"/>
</dbReference>
<proteinExistence type="predicted"/>
<dbReference type="Pfam" id="PF00010">
    <property type="entry name" value="HLH"/>
    <property type="match status" value="1"/>
</dbReference>
<evidence type="ECO:0000313" key="8">
    <source>
        <dbReference type="EMBL" id="KAG6718384.1"/>
    </source>
</evidence>
<dbReference type="AlphaFoldDB" id="A0A922F946"/>
<dbReference type="PANTHER" id="PTHR46665:SF1">
    <property type="entry name" value="SPERMATOGENESIS- AND OOGENESIS-SPECIFIC BASIC HELIX-LOOP-HELIX-CONTAINING PROTEIN 1"/>
    <property type="match status" value="1"/>
</dbReference>
<dbReference type="InterPro" id="IPR045239">
    <property type="entry name" value="bHLH95_bHLH"/>
</dbReference>
<dbReference type="PROSITE" id="PS50888">
    <property type="entry name" value="BHLH"/>
    <property type="match status" value="1"/>
</dbReference>
<dbReference type="InterPro" id="IPR044658">
    <property type="entry name" value="bHLH92/bHLH041-like"/>
</dbReference>
<reference evidence="8" key="1">
    <citation type="submission" date="2021-01" db="EMBL/GenBank/DDBJ databases">
        <authorList>
            <person name="Lovell J.T."/>
            <person name="Bentley N."/>
            <person name="Bhattarai G."/>
            <person name="Jenkins J.W."/>
            <person name="Sreedasyam A."/>
            <person name="Alarcon Y."/>
            <person name="Bock C."/>
            <person name="Boston L."/>
            <person name="Carlson J."/>
            <person name="Cervantes K."/>
            <person name="Clermont K."/>
            <person name="Krom N."/>
            <person name="Kubenka K."/>
            <person name="Mamidi S."/>
            <person name="Mattison C."/>
            <person name="Monteros M."/>
            <person name="Pisani C."/>
            <person name="Plott C."/>
            <person name="Rajasekar S."/>
            <person name="Rhein H.S."/>
            <person name="Rohla C."/>
            <person name="Song M."/>
            <person name="Hilaire R.S."/>
            <person name="Shu S."/>
            <person name="Wells L."/>
            <person name="Wang X."/>
            <person name="Webber J."/>
            <person name="Heerema R.J."/>
            <person name="Klein P."/>
            <person name="Conner P."/>
            <person name="Grauke L."/>
            <person name="Grimwood J."/>
            <person name="Schmutz J."/>
            <person name="Randall J.J."/>
        </authorList>
    </citation>
    <scope>NUCLEOTIDE SEQUENCE</scope>
    <source>
        <tissue evidence="8">Leaf</tissue>
    </source>
</reference>
<evidence type="ECO:0000256" key="2">
    <source>
        <dbReference type="ARBA" id="ARBA00023015"/>
    </source>
</evidence>
<keyword evidence="5" id="KW-0539">Nucleus</keyword>
<evidence type="ECO:0000256" key="6">
    <source>
        <dbReference type="SAM" id="MobiDB-lite"/>
    </source>
</evidence>
<comment type="caution">
    <text evidence="8">The sequence shown here is derived from an EMBL/GenBank/DDBJ whole genome shotgun (WGS) entry which is preliminary data.</text>
</comment>
<dbReference type="Pfam" id="PF23132">
    <property type="entry name" value="DUF7049"/>
    <property type="match status" value="1"/>
</dbReference>
<evidence type="ECO:0000256" key="3">
    <source>
        <dbReference type="ARBA" id="ARBA00023125"/>
    </source>
</evidence>
<sequence length="447" mass="50401">MNLLLYARRVPGIAFKNSLPYVEIQELELQKLASTEAQRQFYQTAIFMGCRSGEIEIGFVNVSQVDIEKEMRSLFPGDFSPQICPIREPFWRPDQNPPASSSSISLTSPSTDSAEYSSLLFNIPSNAHIPETPIEIPSFHQMPTTPSPYQEAMQAFARARNIPFPAPETENAAVARAFLAVLSSTPTSSLSHQPQQNNLPYNHRVISKPSAFKSYVSALRPTTQRRANLGRQSMLKKSIAFVRSLNSLRVQDQRLQATRPTSTHQLHHMISERKRREKLNESFQALRSLLPSGTRKDKASLLTATRDYLSSLKAQIAELTRRNQLLMAQLLPAKEVINVEETSFSNERLGIRIIPHVLDSTIEEPIVELRVTVRGECPMKDMLIRILGFLKQVENVSLVSMESSTGQMLEFISSSRISLTLKIEENELWDEAVFLEAVRRVIADLAP</sequence>
<name>A0A922F946_CARIL</name>
<dbReference type="GO" id="GO:0005634">
    <property type="term" value="C:nucleus"/>
    <property type="evidence" value="ECO:0007669"/>
    <property type="project" value="UniProtKB-SubCell"/>
</dbReference>
<dbReference type="InterPro" id="IPR055477">
    <property type="entry name" value="DUF7049"/>
</dbReference>
<keyword evidence="2" id="KW-0805">Transcription regulation</keyword>
<evidence type="ECO:0000256" key="5">
    <source>
        <dbReference type="ARBA" id="ARBA00023242"/>
    </source>
</evidence>
<evidence type="ECO:0000256" key="4">
    <source>
        <dbReference type="ARBA" id="ARBA00023163"/>
    </source>
</evidence>
<evidence type="ECO:0000256" key="1">
    <source>
        <dbReference type="ARBA" id="ARBA00004123"/>
    </source>
</evidence>
<dbReference type="InterPro" id="IPR055478">
    <property type="entry name" value="DUF7050"/>
</dbReference>
<dbReference type="Proteomes" id="UP000811246">
    <property type="component" value="Chromosome 4"/>
</dbReference>